<keyword evidence="19" id="KW-1185">Reference proteome</keyword>
<keyword evidence="4 17" id="KW-0812">Transmembrane</keyword>
<feature type="transmembrane region" description="Helical" evidence="17">
    <location>
        <begin position="210"/>
        <end position="229"/>
    </location>
</feature>
<feature type="transmembrane region" description="Helical" evidence="17">
    <location>
        <begin position="187"/>
        <end position="203"/>
    </location>
</feature>
<evidence type="ECO:0000256" key="5">
    <source>
        <dbReference type="ARBA" id="ARBA00022960"/>
    </source>
</evidence>
<evidence type="ECO:0000313" key="19">
    <source>
        <dbReference type="Proteomes" id="UP000188993"/>
    </source>
</evidence>
<evidence type="ECO:0000256" key="11">
    <source>
        <dbReference type="ARBA" id="ARBA00038053"/>
    </source>
</evidence>
<comment type="function">
    <text evidence="16">Peptidoglycan polymerase that is essential for cell division.</text>
</comment>
<dbReference type="STRING" id="708126.BW727_100514"/>
<feature type="transmembrane region" description="Helical" evidence="17">
    <location>
        <begin position="163"/>
        <end position="181"/>
    </location>
</feature>
<comment type="catalytic activity">
    <reaction evidence="15">
        <text>[GlcNAc-(1-&gt;4)-Mur2Ac(oyl-L-Ala-gamma-D-Glu-L-Lys-D-Ala-D-Ala)](n)-di-trans,octa-cis-undecaprenyl diphosphate + beta-D-GlcNAc-(1-&gt;4)-Mur2Ac(oyl-L-Ala-gamma-D-Glu-L-Lys-D-Ala-D-Ala)-di-trans,octa-cis-undecaprenyl diphosphate = [GlcNAc-(1-&gt;4)-Mur2Ac(oyl-L-Ala-gamma-D-Glu-L-Lys-D-Ala-D-Ala)](n+1)-di-trans,octa-cis-undecaprenyl diphosphate + di-trans,octa-cis-undecaprenyl diphosphate + H(+)</text>
        <dbReference type="Rhea" id="RHEA:23708"/>
        <dbReference type="Rhea" id="RHEA-COMP:9602"/>
        <dbReference type="Rhea" id="RHEA-COMP:9603"/>
        <dbReference type="ChEBI" id="CHEBI:15378"/>
        <dbReference type="ChEBI" id="CHEBI:58405"/>
        <dbReference type="ChEBI" id="CHEBI:60033"/>
        <dbReference type="ChEBI" id="CHEBI:78435"/>
        <dbReference type="EC" id="2.4.99.28"/>
    </reaction>
</comment>
<dbReference type="Pfam" id="PF01098">
    <property type="entry name" value="FTSW_RODA_SPOVE"/>
    <property type="match status" value="1"/>
</dbReference>
<protein>
    <recommendedName>
        <fullName evidence="12">Probable peptidoglycan glycosyltransferase FtsW</fullName>
        <ecNumber evidence="14">2.4.99.28</ecNumber>
    </recommendedName>
    <alternativeName>
        <fullName evidence="13">Cell division protein FtsW</fullName>
    </alternativeName>
    <alternativeName>
        <fullName evidence="10">Cell wall polymerase</fullName>
    </alternativeName>
    <alternativeName>
        <fullName evidence="9">Peptidoglycan polymerase</fullName>
    </alternativeName>
</protein>
<evidence type="ECO:0000256" key="8">
    <source>
        <dbReference type="ARBA" id="ARBA00023136"/>
    </source>
</evidence>
<evidence type="ECO:0000256" key="3">
    <source>
        <dbReference type="ARBA" id="ARBA00022679"/>
    </source>
</evidence>
<evidence type="ECO:0000256" key="16">
    <source>
        <dbReference type="ARBA" id="ARBA00049966"/>
    </source>
</evidence>
<evidence type="ECO:0000256" key="15">
    <source>
        <dbReference type="ARBA" id="ARBA00049902"/>
    </source>
</evidence>
<comment type="subcellular location">
    <subcellularLocation>
        <location evidence="1">Membrane</location>
        <topology evidence="1">Multi-pass membrane protein</topology>
    </subcellularLocation>
</comment>
<feature type="transmembrane region" description="Helical" evidence="17">
    <location>
        <begin position="87"/>
        <end position="108"/>
    </location>
</feature>
<dbReference type="GO" id="GO:0008360">
    <property type="term" value="P:regulation of cell shape"/>
    <property type="evidence" value="ECO:0007669"/>
    <property type="project" value="UniProtKB-KW"/>
</dbReference>
<keyword evidence="3" id="KW-0808">Transferase</keyword>
<feature type="transmembrane region" description="Helical" evidence="17">
    <location>
        <begin position="57"/>
        <end position="75"/>
    </location>
</feature>
<evidence type="ECO:0000256" key="1">
    <source>
        <dbReference type="ARBA" id="ARBA00004141"/>
    </source>
</evidence>
<feature type="transmembrane region" description="Helical" evidence="17">
    <location>
        <begin position="338"/>
        <end position="363"/>
    </location>
</feature>
<dbReference type="GO" id="GO:0051301">
    <property type="term" value="P:cell division"/>
    <property type="evidence" value="ECO:0007669"/>
    <property type="project" value="InterPro"/>
</dbReference>
<keyword evidence="8 17" id="KW-0472">Membrane</keyword>
<dbReference type="InterPro" id="IPR018365">
    <property type="entry name" value="Cell_cycle_FtsW-rel_CS"/>
</dbReference>
<dbReference type="OrthoDB" id="9812661at2"/>
<evidence type="ECO:0000256" key="4">
    <source>
        <dbReference type="ARBA" id="ARBA00022692"/>
    </source>
</evidence>
<evidence type="ECO:0000256" key="9">
    <source>
        <dbReference type="ARBA" id="ARBA00032370"/>
    </source>
</evidence>
<feature type="transmembrane region" description="Helical" evidence="17">
    <location>
        <begin position="114"/>
        <end position="142"/>
    </location>
</feature>
<dbReference type="GO" id="GO:0015648">
    <property type="term" value="F:lipid-linked peptidoglycan transporter activity"/>
    <property type="evidence" value="ECO:0007669"/>
    <property type="project" value="TreeGrafter"/>
</dbReference>
<reference evidence="18 19" key="1">
    <citation type="journal article" date="2014" name="Int. J. Syst. Evol. Microbiol.">
        <title>Jeotgalibaca dankookensis gen. nov., sp. nov., a member of the family Carnobacteriaceae, isolated from seujeot (Korean traditional food).</title>
        <authorList>
            <person name="Lee D.G."/>
            <person name="Trujillo M.E."/>
            <person name="Kang H."/>
            <person name="Ahn T.Y."/>
        </authorList>
    </citation>
    <scope>NUCLEOTIDE SEQUENCE [LARGE SCALE GENOMIC DNA]</scope>
    <source>
        <strain evidence="18 19">EX-07</strain>
    </source>
</reference>
<organism evidence="18 19">
    <name type="scientific">Jeotgalibaca dankookensis</name>
    <dbReference type="NCBI Taxonomy" id="708126"/>
    <lineage>
        <taxon>Bacteria</taxon>
        <taxon>Bacillati</taxon>
        <taxon>Bacillota</taxon>
        <taxon>Bacilli</taxon>
        <taxon>Lactobacillales</taxon>
        <taxon>Carnobacteriaceae</taxon>
        <taxon>Jeotgalibaca</taxon>
    </lineage>
</organism>
<evidence type="ECO:0000313" key="18">
    <source>
        <dbReference type="EMBL" id="AQS52907.1"/>
    </source>
</evidence>
<dbReference type="GO" id="GO:0005886">
    <property type="term" value="C:plasma membrane"/>
    <property type="evidence" value="ECO:0007669"/>
    <property type="project" value="TreeGrafter"/>
</dbReference>
<dbReference type="Proteomes" id="UP000188993">
    <property type="component" value="Chromosome"/>
</dbReference>
<evidence type="ECO:0000256" key="14">
    <source>
        <dbReference type="ARBA" id="ARBA00044770"/>
    </source>
</evidence>
<evidence type="ECO:0000256" key="12">
    <source>
        <dbReference type="ARBA" id="ARBA00041185"/>
    </source>
</evidence>
<gene>
    <name evidence="18" type="primary">ftsW</name>
    <name evidence="18" type="ORF">BW727_100514</name>
</gene>
<keyword evidence="6" id="KW-0573">Peptidoglycan synthesis</keyword>
<sequence>MEKKKSVVFSQVKEKLKYVDWKLIVPYLVLLGTGLLMVYSSSSYFAMTQFNNSEYFLIRQLIFTVTSILVIFIVSMVNVRIWKSRTFLIYTGFLIFLMLIFLLVRGVAINGASAWINLGFFSIQPSELLKVILILYLGVYLSENQEKFANIQIVNEKSIFKKIYYVAKKPLLIIGLFILLVGLQPDMGGVIIISGICLVMILVSGLPLRYSLGAIGIITGIYLVFILFVKWQGTLPFLPAYMVERFTAFLDPFGDTKASSFQLVNSFYALARGGLFGVGIGHSVQKTGYLPESYTDFIIPIMAEELGLIRVIIILMLFFYIIYRIFKISLKVKDSFGQLVTIGIGTMFLIQGTINVGGAIGILPLTGVTFPFVSYGGSSLLVSTVALAIVNNIYINDQMRKRK</sequence>
<accession>A0A1S6IMZ5</accession>
<feature type="transmembrane region" description="Helical" evidence="17">
    <location>
        <begin position="375"/>
        <end position="395"/>
    </location>
</feature>
<keyword evidence="7 17" id="KW-1133">Transmembrane helix</keyword>
<dbReference type="RefSeq" id="WP_062467677.1">
    <property type="nucleotide sequence ID" value="NZ_BBYN01000001.1"/>
</dbReference>
<evidence type="ECO:0000256" key="13">
    <source>
        <dbReference type="ARBA" id="ARBA00041418"/>
    </source>
</evidence>
<dbReference type="GO" id="GO:0032153">
    <property type="term" value="C:cell division site"/>
    <property type="evidence" value="ECO:0007669"/>
    <property type="project" value="TreeGrafter"/>
</dbReference>
<evidence type="ECO:0000256" key="2">
    <source>
        <dbReference type="ARBA" id="ARBA00022676"/>
    </source>
</evidence>
<evidence type="ECO:0000256" key="7">
    <source>
        <dbReference type="ARBA" id="ARBA00022989"/>
    </source>
</evidence>
<dbReference type="PANTHER" id="PTHR30474:SF2">
    <property type="entry name" value="PEPTIDOGLYCAN GLYCOSYLTRANSFERASE FTSW-RELATED"/>
    <property type="match status" value="1"/>
</dbReference>
<evidence type="ECO:0000256" key="6">
    <source>
        <dbReference type="ARBA" id="ARBA00022984"/>
    </source>
</evidence>
<feature type="transmembrane region" description="Helical" evidence="17">
    <location>
        <begin position="21"/>
        <end position="45"/>
    </location>
</feature>
<evidence type="ECO:0000256" key="10">
    <source>
        <dbReference type="ARBA" id="ARBA00033270"/>
    </source>
</evidence>
<keyword evidence="2" id="KW-0328">Glycosyltransferase</keyword>
<name>A0A1S6IMZ5_9LACT</name>
<dbReference type="GO" id="GO:0008955">
    <property type="term" value="F:peptidoglycan glycosyltransferase activity"/>
    <property type="evidence" value="ECO:0007669"/>
    <property type="project" value="UniProtKB-EC"/>
</dbReference>
<feature type="transmembrane region" description="Helical" evidence="17">
    <location>
        <begin position="307"/>
        <end position="326"/>
    </location>
</feature>
<dbReference type="KEGG" id="jda:BW727_100514"/>
<dbReference type="PROSITE" id="PS00428">
    <property type="entry name" value="FTSW_RODA_SPOVE"/>
    <property type="match status" value="1"/>
</dbReference>
<dbReference type="AlphaFoldDB" id="A0A1S6IMZ5"/>
<dbReference type="PANTHER" id="PTHR30474">
    <property type="entry name" value="CELL CYCLE PROTEIN"/>
    <property type="match status" value="1"/>
</dbReference>
<dbReference type="EMBL" id="CP019728">
    <property type="protein sequence ID" value="AQS52907.1"/>
    <property type="molecule type" value="Genomic_DNA"/>
</dbReference>
<evidence type="ECO:0000256" key="17">
    <source>
        <dbReference type="SAM" id="Phobius"/>
    </source>
</evidence>
<proteinExistence type="inferred from homology"/>
<dbReference type="GO" id="GO:0009252">
    <property type="term" value="P:peptidoglycan biosynthetic process"/>
    <property type="evidence" value="ECO:0007669"/>
    <property type="project" value="UniProtKB-KW"/>
</dbReference>
<dbReference type="EC" id="2.4.99.28" evidence="14"/>
<comment type="similarity">
    <text evidence="11">Belongs to the SEDS family. FtsW subfamily.</text>
</comment>
<dbReference type="InterPro" id="IPR001182">
    <property type="entry name" value="FtsW/RodA"/>
</dbReference>
<keyword evidence="5" id="KW-0133">Cell shape</keyword>